<name>A0A1H3YMY8_9EURY</name>
<evidence type="ECO:0000256" key="1">
    <source>
        <dbReference type="ARBA" id="ARBA00022801"/>
    </source>
</evidence>
<dbReference type="InterPro" id="IPR050261">
    <property type="entry name" value="FrsA_esterase"/>
</dbReference>
<sequence>MTATHSRRRFDVATRTLSFESEGTQCRGRLYLPDRPATPPVVVCAPDIAAEQTFGYPAYAERFAQAGYAAFVFDYRGFGESDDADPAGWFGGETHHLVDPAAQVADLQAAIDRVARLDGERRRVALWGYGLGGGHAIRVAANRRVDTVVAVAPFVDGRAFARARSPRYLARATCAGVRDRLADAVGRSNTVPVVGGRDEFGLLPRPTGDAYLDCVPRTSDWRNRTPARSLLALLRYRPLADAADVSSPTLLLAADADDIAPPDAVTAAADRIDRSTYVRLPVGHVDPLGRAFEASVAHQLAFLDDALGD</sequence>
<protein>
    <submittedName>
        <fullName evidence="3">Alpha/beta hydrolase family protein</fullName>
    </submittedName>
</protein>
<dbReference type="Pfam" id="PF12146">
    <property type="entry name" value="Hydrolase_4"/>
    <property type="match status" value="1"/>
</dbReference>
<organism evidence="3 4">
    <name type="scientific">Haloplanus vescus</name>
    <dbReference type="NCBI Taxonomy" id="555874"/>
    <lineage>
        <taxon>Archaea</taxon>
        <taxon>Methanobacteriati</taxon>
        <taxon>Methanobacteriota</taxon>
        <taxon>Stenosarchaea group</taxon>
        <taxon>Halobacteria</taxon>
        <taxon>Halobacteriales</taxon>
        <taxon>Haloferacaceae</taxon>
        <taxon>Haloplanus</taxon>
    </lineage>
</organism>
<dbReference type="EMBL" id="FNQT01000002">
    <property type="protein sequence ID" value="SEA12910.1"/>
    <property type="molecule type" value="Genomic_DNA"/>
</dbReference>
<dbReference type="PANTHER" id="PTHR22946:SF9">
    <property type="entry name" value="POLYKETIDE TRANSFERASE AF380"/>
    <property type="match status" value="1"/>
</dbReference>
<dbReference type="RefSeq" id="WP_092634434.1">
    <property type="nucleotide sequence ID" value="NZ_FNQT01000002.1"/>
</dbReference>
<gene>
    <name evidence="3" type="ORF">SAMN04488065_1991</name>
</gene>
<keyword evidence="1 3" id="KW-0378">Hydrolase</keyword>
<proteinExistence type="predicted"/>
<dbReference type="PANTHER" id="PTHR22946">
    <property type="entry name" value="DIENELACTONE HYDROLASE DOMAIN-CONTAINING PROTEIN-RELATED"/>
    <property type="match status" value="1"/>
</dbReference>
<accession>A0A1H3YMY8</accession>
<reference evidence="3 4" key="1">
    <citation type="submission" date="2016-10" db="EMBL/GenBank/DDBJ databases">
        <authorList>
            <person name="de Groot N.N."/>
        </authorList>
    </citation>
    <scope>NUCLEOTIDE SEQUENCE [LARGE SCALE GENOMIC DNA]</scope>
    <source>
        <strain evidence="3 4">CGMCC 1.8712</strain>
    </source>
</reference>
<evidence type="ECO:0000259" key="2">
    <source>
        <dbReference type="Pfam" id="PF12146"/>
    </source>
</evidence>
<dbReference type="InterPro" id="IPR022742">
    <property type="entry name" value="Hydrolase_4"/>
</dbReference>
<dbReference type="GO" id="GO:0016788">
    <property type="term" value="F:hydrolase activity, acting on ester bonds"/>
    <property type="evidence" value="ECO:0007669"/>
    <property type="project" value="UniProtKB-ARBA"/>
</dbReference>
<dbReference type="SUPFAM" id="SSF53474">
    <property type="entry name" value="alpha/beta-Hydrolases"/>
    <property type="match status" value="1"/>
</dbReference>
<evidence type="ECO:0000313" key="3">
    <source>
        <dbReference type="EMBL" id="SEA12910.1"/>
    </source>
</evidence>
<keyword evidence="4" id="KW-1185">Reference proteome</keyword>
<feature type="domain" description="Serine aminopeptidase S33" evidence="2">
    <location>
        <begin position="53"/>
        <end position="159"/>
    </location>
</feature>
<dbReference type="Gene3D" id="3.40.50.1820">
    <property type="entry name" value="alpha/beta hydrolase"/>
    <property type="match status" value="1"/>
</dbReference>
<dbReference type="Proteomes" id="UP000236755">
    <property type="component" value="Unassembled WGS sequence"/>
</dbReference>
<evidence type="ECO:0000313" key="4">
    <source>
        <dbReference type="Proteomes" id="UP000236755"/>
    </source>
</evidence>
<dbReference type="AlphaFoldDB" id="A0A1H3YMY8"/>
<dbReference type="STRING" id="555874.SAMN04488065_1991"/>
<dbReference type="OrthoDB" id="11256at2157"/>
<dbReference type="InterPro" id="IPR029058">
    <property type="entry name" value="AB_hydrolase_fold"/>
</dbReference>